<keyword evidence="3" id="KW-1185">Reference proteome</keyword>
<organism evidence="2 3">
    <name type="scientific">Actinomadura syzygii</name>
    <dbReference type="NCBI Taxonomy" id="1427538"/>
    <lineage>
        <taxon>Bacteria</taxon>
        <taxon>Bacillati</taxon>
        <taxon>Actinomycetota</taxon>
        <taxon>Actinomycetes</taxon>
        <taxon>Streptosporangiales</taxon>
        <taxon>Thermomonosporaceae</taxon>
        <taxon>Actinomadura</taxon>
    </lineage>
</organism>
<protein>
    <submittedName>
        <fullName evidence="2">Uncharacterized protein</fullName>
    </submittedName>
</protein>
<name>A0A5D0TQH4_9ACTN</name>
<feature type="region of interest" description="Disordered" evidence="1">
    <location>
        <begin position="167"/>
        <end position="187"/>
    </location>
</feature>
<evidence type="ECO:0000313" key="3">
    <source>
        <dbReference type="Proteomes" id="UP000322634"/>
    </source>
</evidence>
<sequence>MPRQPDPQKVQARHALIVMHLDIARTAIRGAINRLHPEPRCLPLPDLALPTLVPGHPNTGEVSPTSEPELVEDPYQAIVNDIFLNLFTPDGIHRNRRWTADHPDGCSHMPHSSVRAVYELIYAWYGVIAEAGRYRDAESRRSSFEWRLGFVQYHLNALASLPARGSTLGAETPTAEAPGVAPSNETD</sequence>
<dbReference type="RefSeq" id="WP_148354812.1">
    <property type="nucleotide sequence ID" value="NZ_JBHSBF010000002.1"/>
</dbReference>
<dbReference type="EMBL" id="VSFF01000016">
    <property type="protein sequence ID" value="TYC08551.1"/>
    <property type="molecule type" value="Genomic_DNA"/>
</dbReference>
<accession>A0A5D0TQH4</accession>
<evidence type="ECO:0000313" key="2">
    <source>
        <dbReference type="EMBL" id="TYC08551.1"/>
    </source>
</evidence>
<evidence type="ECO:0000256" key="1">
    <source>
        <dbReference type="SAM" id="MobiDB-lite"/>
    </source>
</evidence>
<proteinExistence type="predicted"/>
<dbReference type="AlphaFoldDB" id="A0A5D0TQH4"/>
<gene>
    <name evidence="2" type="ORF">FXF65_37280</name>
</gene>
<dbReference type="Proteomes" id="UP000322634">
    <property type="component" value="Unassembled WGS sequence"/>
</dbReference>
<comment type="caution">
    <text evidence="2">The sequence shown here is derived from an EMBL/GenBank/DDBJ whole genome shotgun (WGS) entry which is preliminary data.</text>
</comment>
<reference evidence="2 3" key="1">
    <citation type="submission" date="2019-08" db="EMBL/GenBank/DDBJ databases">
        <title>Actinomadura sp. nov. CYP1-5 isolated from mountain soil.</title>
        <authorList>
            <person name="Songsumanus A."/>
            <person name="Kuncharoen N."/>
            <person name="Kudo T."/>
            <person name="Yuki M."/>
            <person name="Igarashi Y."/>
            <person name="Tanasupawat S."/>
        </authorList>
    </citation>
    <scope>NUCLEOTIDE SEQUENCE [LARGE SCALE GENOMIC DNA]</scope>
    <source>
        <strain evidence="2 3">GKU157</strain>
    </source>
</reference>